<keyword evidence="15" id="KW-1185">Reference proteome</keyword>
<name>A0A9W6QMQ4_9PSEU</name>
<sequence>MVEGTWIPQGAGARGRRRVDASVVMGVVFGLPGFVSSLVVVGLVAGLIWATGWVVWVVMGVWVLSGAVTFVPSVESLLARLMFDMRPPTTVELSKLRPLWQSVCVAARVDSSRYTLWVEQSKELNAFAAGGRTLAVTRRALELPPRALEAILAHELGHHLAGHSRASLLAWWYELPAQGAIWLVTTAMRVVLAVGKAVSRFGTAAAALAVALLSLVLLAGLIALNPWLLLMPLLSPLLAWSRRLGEYRADATAAGFGYGPDLVNVLSGWLAAEHAVRRPLRVRALASHPATADRIRRLRAGR</sequence>
<evidence type="ECO:0000256" key="8">
    <source>
        <dbReference type="ARBA" id="ARBA00022989"/>
    </source>
</evidence>
<keyword evidence="10 12" id="KW-0472">Membrane</keyword>
<feature type="transmembrane region" description="Helical" evidence="12">
    <location>
        <begin position="23"/>
        <end position="49"/>
    </location>
</feature>
<evidence type="ECO:0000256" key="1">
    <source>
        <dbReference type="ARBA" id="ARBA00004651"/>
    </source>
</evidence>
<dbReference type="Pfam" id="PF01435">
    <property type="entry name" value="Peptidase_M48"/>
    <property type="match status" value="1"/>
</dbReference>
<keyword evidence="5" id="KW-0479">Metal-binding</keyword>
<dbReference type="AlphaFoldDB" id="A0A9W6QMQ4"/>
<dbReference type="PANTHER" id="PTHR43221">
    <property type="entry name" value="PROTEASE HTPX"/>
    <property type="match status" value="1"/>
</dbReference>
<evidence type="ECO:0000256" key="12">
    <source>
        <dbReference type="SAM" id="Phobius"/>
    </source>
</evidence>
<gene>
    <name evidence="14" type="ORF">Aglo03_36920</name>
</gene>
<feature type="transmembrane region" description="Helical" evidence="12">
    <location>
        <begin position="55"/>
        <end position="78"/>
    </location>
</feature>
<dbReference type="GO" id="GO:0006508">
    <property type="term" value="P:proteolysis"/>
    <property type="evidence" value="ECO:0007669"/>
    <property type="project" value="UniProtKB-KW"/>
</dbReference>
<comment type="cofactor">
    <cofactor evidence="11">
        <name>Zn(2+)</name>
        <dbReference type="ChEBI" id="CHEBI:29105"/>
    </cofactor>
    <text evidence="11">Binds 1 zinc ion per subunit.</text>
</comment>
<feature type="transmembrane region" description="Helical" evidence="12">
    <location>
        <begin position="204"/>
        <end position="234"/>
    </location>
</feature>
<evidence type="ECO:0000256" key="2">
    <source>
        <dbReference type="ARBA" id="ARBA00022475"/>
    </source>
</evidence>
<dbReference type="GO" id="GO:0005886">
    <property type="term" value="C:plasma membrane"/>
    <property type="evidence" value="ECO:0007669"/>
    <property type="project" value="UniProtKB-SubCell"/>
</dbReference>
<evidence type="ECO:0000256" key="6">
    <source>
        <dbReference type="ARBA" id="ARBA00022801"/>
    </source>
</evidence>
<proteinExistence type="inferred from homology"/>
<keyword evidence="6 11" id="KW-0378">Hydrolase</keyword>
<evidence type="ECO:0000256" key="9">
    <source>
        <dbReference type="ARBA" id="ARBA00023049"/>
    </source>
</evidence>
<reference evidence="14" key="1">
    <citation type="submission" date="2023-02" db="EMBL/GenBank/DDBJ databases">
        <title>Actinokineospora globicatena NBRC 15670.</title>
        <authorList>
            <person name="Ichikawa N."/>
            <person name="Sato H."/>
            <person name="Tonouchi N."/>
        </authorList>
    </citation>
    <scope>NUCLEOTIDE SEQUENCE</scope>
    <source>
        <strain evidence="14">NBRC 15670</strain>
    </source>
</reference>
<keyword evidence="9 11" id="KW-0482">Metalloprotease</keyword>
<dbReference type="InterPro" id="IPR050083">
    <property type="entry name" value="HtpX_protease"/>
</dbReference>
<comment type="similarity">
    <text evidence="11">Belongs to the peptidase M48 family.</text>
</comment>
<accession>A0A9W6QMQ4</accession>
<evidence type="ECO:0000256" key="5">
    <source>
        <dbReference type="ARBA" id="ARBA00022723"/>
    </source>
</evidence>
<keyword evidence="8 12" id="KW-1133">Transmembrane helix</keyword>
<dbReference type="Gene3D" id="3.30.2010.10">
    <property type="entry name" value="Metalloproteases ('zincins'), catalytic domain"/>
    <property type="match status" value="1"/>
</dbReference>
<evidence type="ECO:0000256" key="4">
    <source>
        <dbReference type="ARBA" id="ARBA00022692"/>
    </source>
</evidence>
<dbReference type="Proteomes" id="UP001165042">
    <property type="component" value="Unassembled WGS sequence"/>
</dbReference>
<dbReference type="EMBL" id="BSSD01000005">
    <property type="protein sequence ID" value="GLW92876.1"/>
    <property type="molecule type" value="Genomic_DNA"/>
</dbReference>
<evidence type="ECO:0000256" key="10">
    <source>
        <dbReference type="ARBA" id="ARBA00023136"/>
    </source>
</evidence>
<evidence type="ECO:0000259" key="13">
    <source>
        <dbReference type="Pfam" id="PF01435"/>
    </source>
</evidence>
<evidence type="ECO:0000256" key="11">
    <source>
        <dbReference type="RuleBase" id="RU003983"/>
    </source>
</evidence>
<evidence type="ECO:0000313" key="14">
    <source>
        <dbReference type="EMBL" id="GLW92876.1"/>
    </source>
</evidence>
<evidence type="ECO:0000256" key="7">
    <source>
        <dbReference type="ARBA" id="ARBA00022833"/>
    </source>
</evidence>
<protein>
    <submittedName>
        <fullName evidence="14">Peptidase M48</fullName>
    </submittedName>
</protein>
<evidence type="ECO:0000313" key="15">
    <source>
        <dbReference type="Proteomes" id="UP001165042"/>
    </source>
</evidence>
<dbReference type="GO" id="GO:0046872">
    <property type="term" value="F:metal ion binding"/>
    <property type="evidence" value="ECO:0007669"/>
    <property type="project" value="UniProtKB-KW"/>
</dbReference>
<dbReference type="InterPro" id="IPR001915">
    <property type="entry name" value="Peptidase_M48"/>
</dbReference>
<organism evidence="14 15">
    <name type="scientific">Actinokineospora globicatena</name>
    <dbReference type="NCBI Taxonomy" id="103729"/>
    <lineage>
        <taxon>Bacteria</taxon>
        <taxon>Bacillati</taxon>
        <taxon>Actinomycetota</taxon>
        <taxon>Actinomycetes</taxon>
        <taxon>Pseudonocardiales</taxon>
        <taxon>Pseudonocardiaceae</taxon>
        <taxon>Actinokineospora</taxon>
    </lineage>
</organism>
<feature type="domain" description="Peptidase M48" evidence="13">
    <location>
        <begin position="102"/>
        <end position="300"/>
    </location>
</feature>
<dbReference type="GO" id="GO:0004222">
    <property type="term" value="F:metalloendopeptidase activity"/>
    <property type="evidence" value="ECO:0007669"/>
    <property type="project" value="InterPro"/>
</dbReference>
<keyword evidence="7 11" id="KW-0862">Zinc</keyword>
<comment type="subcellular location">
    <subcellularLocation>
        <location evidence="1">Cell membrane</location>
        <topology evidence="1">Multi-pass membrane protein</topology>
    </subcellularLocation>
</comment>
<keyword evidence="3 11" id="KW-0645">Protease</keyword>
<evidence type="ECO:0000256" key="3">
    <source>
        <dbReference type="ARBA" id="ARBA00022670"/>
    </source>
</evidence>
<comment type="caution">
    <text evidence="14">The sequence shown here is derived from an EMBL/GenBank/DDBJ whole genome shotgun (WGS) entry which is preliminary data.</text>
</comment>
<keyword evidence="2" id="KW-1003">Cell membrane</keyword>
<dbReference type="PANTHER" id="PTHR43221:SF1">
    <property type="entry name" value="PROTEASE HTPX"/>
    <property type="match status" value="1"/>
</dbReference>
<keyword evidence="4 12" id="KW-0812">Transmembrane</keyword>